<evidence type="ECO:0000313" key="1">
    <source>
        <dbReference type="EMBL" id="KAK6191897.1"/>
    </source>
</evidence>
<dbReference type="PANTHER" id="PTHR39369:SF6">
    <property type="entry name" value="LIN-24 (TWENTY-FOUR) LIKE"/>
    <property type="match status" value="1"/>
</dbReference>
<reference evidence="1 2" key="1">
    <citation type="submission" date="2024-01" db="EMBL/GenBank/DDBJ databases">
        <title>The genome of the rayed Mediterranean limpet Patella caerulea (Linnaeus, 1758).</title>
        <authorList>
            <person name="Anh-Thu Weber A."/>
            <person name="Halstead-Nussloch G."/>
        </authorList>
    </citation>
    <scope>NUCLEOTIDE SEQUENCE [LARGE SCALE GENOMIC DNA]</scope>
    <source>
        <strain evidence="1">AATW-2023a</strain>
        <tissue evidence="1">Whole specimen</tissue>
    </source>
</reference>
<dbReference type="InterPro" id="IPR004991">
    <property type="entry name" value="Aerolysin-like"/>
</dbReference>
<dbReference type="PANTHER" id="PTHR39369">
    <property type="entry name" value="LIN-24 (TWENTY-FOUR) LIKE"/>
    <property type="match status" value="1"/>
</dbReference>
<dbReference type="Proteomes" id="UP001347796">
    <property type="component" value="Unassembled WGS sequence"/>
</dbReference>
<dbReference type="AlphaFoldDB" id="A0AAN8Q8N2"/>
<dbReference type="SUPFAM" id="SSF56973">
    <property type="entry name" value="Aerolisin/ETX pore-forming domain"/>
    <property type="match status" value="1"/>
</dbReference>
<evidence type="ECO:0000313" key="2">
    <source>
        <dbReference type="Proteomes" id="UP001347796"/>
    </source>
</evidence>
<keyword evidence="2" id="KW-1185">Reference proteome</keyword>
<dbReference type="Gene3D" id="2.170.15.10">
    <property type="entry name" value="Proaerolysin, chain A, domain 3"/>
    <property type="match status" value="1"/>
</dbReference>
<dbReference type="CDD" id="cd20237">
    <property type="entry name" value="PFM_LIN24-like"/>
    <property type="match status" value="1"/>
</dbReference>
<sequence length="257" mass="29382">MVQQVTDIEEIVKSWAWTYFKKNHPSSKLSDYILEVNWDHVVFPISETTFSEELHIDVPDALTVFKSHFDNYTDDAQENVFKTERTTTASLTTTMQKGYRRGWNVGLTIPLPDTLGKFTAGYGREVTINRSTADTQTTQFKWAIDTKINAPGKKRTVAILNVEEKESSCKYKTQVTMRGEVGVRISTCLNPLNPPFYLQNDLPTILKDRAEDIARDVTFSQNMSYVTWTVEGLLSFKYAVHQNVSVRYEELPTSNEA</sequence>
<name>A0AAN8Q8N2_PATCE</name>
<dbReference type="Pfam" id="PF03318">
    <property type="entry name" value="ETX_MTX2"/>
    <property type="match status" value="1"/>
</dbReference>
<proteinExistence type="predicted"/>
<comment type="caution">
    <text evidence="1">The sequence shown here is derived from an EMBL/GenBank/DDBJ whole genome shotgun (WGS) entry which is preliminary data.</text>
</comment>
<accession>A0AAN8Q8N2</accession>
<organism evidence="1 2">
    <name type="scientific">Patella caerulea</name>
    <name type="common">Rayed Mediterranean limpet</name>
    <dbReference type="NCBI Taxonomy" id="87958"/>
    <lineage>
        <taxon>Eukaryota</taxon>
        <taxon>Metazoa</taxon>
        <taxon>Spiralia</taxon>
        <taxon>Lophotrochozoa</taxon>
        <taxon>Mollusca</taxon>
        <taxon>Gastropoda</taxon>
        <taxon>Patellogastropoda</taxon>
        <taxon>Patelloidea</taxon>
        <taxon>Patellidae</taxon>
        <taxon>Patella</taxon>
    </lineage>
</organism>
<dbReference type="EMBL" id="JAZGQO010000002">
    <property type="protein sequence ID" value="KAK6191897.1"/>
    <property type="molecule type" value="Genomic_DNA"/>
</dbReference>
<gene>
    <name evidence="1" type="ORF">SNE40_003476</name>
</gene>
<protein>
    <submittedName>
        <fullName evidence="1">Uncharacterized protein</fullName>
    </submittedName>
</protein>